<keyword evidence="2" id="KW-0732">Signal</keyword>
<gene>
    <name evidence="3" type="ORF">L0U88_16750</name>
</gene>
<evidence type="ECO:0000313" key="3">
    <source>
        <dbReference type="EMBL" id="MCF1716294.1"/>
    </source>
</evidence>
<keyword evidence="4" id="KW-1185">Reference proteome</keyword>
<feature type="chain" id="PRO_5047370683" evidence="2">
    <location>
        <begin position="22"/>
        <end position="304"/>
    </location>
</feature>
<dbReference type="InterPro" id="IPR025367">
    <property type="entry name" value="DUF4271"/>
</dbReference>
<proteinExistence type="predicted"/>
<sequence length="304" mass="34699">MRFLSPLFICCWMLLAGVLQAQDSSVIVRPDSQQRVSPVITDSVIVPIIPRIMEPLDFSSSGYQKVLQSHPYFNFVKKGVYRTIIPKKERGKDGLFYLLAGLLLLLALVKLSFGRYLDNMFKVFFRASLKAKQIREQLLQTPLASLLLNIHFVASAGLLAAMLLHQYQKDPVNPGFWKLYLYALLAISVIYVGKNLILQFLGWSLRMKDTTDTYIFIVFLCNKVLGIFLLPLLMLIAFANEPLVTVATTIAYLLVVAIFLYRYISAYGFITRELKASRFHFFLYLCAFEVAPLLLIYKVLTKIV</sequence>
<evidence type="ECO:0000256" key="1">
    <source>
        <dbReference type="SAM" id="Phobius"/>
    </source>
</evidence>
<keyword evidence="1" id="KW-0812">Transmembrane</keyword>
<organism evidence="3 4">
    <name type="scientific">Flavihumibacter fluminis</name>
    <dbReference type="NCBI Taxonomy" id="2909236"/>
    <lineage>
        <taxon>Bacteria</taxon>
        <taxon>Pseudomonadati</taxon>
        <taxon>Bacteroidota</taxon>
        <taxon>Chitinophagia</taxon>
        <taxon>Chitinophagales</taxon>
        <taxon>Chitinophagaceae</taxon>
        <taxon>Flavihumibacter</taxon>
    </lineage>
</organism>
<dbReference type="RefSeq" id="WP_234867354.1">
    <property type="nucleotide sequence ID" value="NZ_JAKEVY010000004.1"/>
</dbReference>
<evidence type="ECO:0000313" key="4">
    <source>
        <dbReference type="Proteomes" id="UP001200145"/>
    </source>
</evidence>
<keyword evidence="1" id="KW-0472">Membrane</keyword>
<reference evidence="3 4" key="1">
    <citation type="submission" date="2022-01" db="EMBL/GenBank/DDBJ databases">
        <title>Flavihumibacter sp. nov., isolated from sediment of a river.</title>
        <authorList>
            <person name="Liu H."/>
        </authorList>
    </citation>
    <scope>NUCLEOTIDE SEQUENCE [LARGE SCALE GENOMIC DNA]</scope>
    <source>
        <strain evidence="3 4">RY-1</strain>
    </source>
</reference>
<feature type="signal peptide" evidence="2">
    <location>
        <begin position="1"/>
        <end position="21"/>
    </location>
</feature>
<dbReference type="Proteomes" id="UP001200145">
    <property type="component" value="Unassembled WGS sequence"/>
</dbReference>
<feature type="transmembrane region" description="Helical" evidence="1">
    <location>
        <begin position="213"/>
        <end position="237"/>
    </location>
</feature>
<dbReference type="Pfam" id="PF14093">
    <property type="entry name" value="DUF4271"/>
    <property type="match status" value="1"/>
</dbReference>
<protein>
    <submittedName>
        <fullName evidence="3">DUF4271 domain-containing protein</fullName>
    </submittedName>
</protein>
<name>A0ABS9BKR7_9BACT</name>
<feature type="transmembrane region" description="Helical" evidence="1">
    <location>
        <begin position="281"/>
        <end position="300"/>
    </location>
</feature>
<evidence type="ECO:0000256" key="2">
    <source>
        <dbReference type="SAM" id="SignalP"/>
    </source>
</evidence>
<accession>A0ABS9BKR7</accession>
<feature type="transmembrane region" description="Helical" evidence="1">
    <location>
        <begin position="179"/>
        <end position="201"/>
    </location>
</feature>
<feature type="transmembrane region" description="Helical" evidence="1">
    <location>
        <begin position="95"/>
        <end position="117"/>
    </location>
</feature>
<feature type="transmembrane region" description="Helical" evidence="1">
    <location>
        <begin position="243"/>
        <end position="261"/>
    </location>
</feature>
<keyword evidence="1" id="KW-1133">Transmembrane helix</keyword>
<dbReference type="EMBL" id="JAKEVY010000004">
    <property type="protein sequence ID" value="MCF1716294.1"/>
    <property type="molecule type" value="Genomic_DNA"/>
</dbReference>
<feature type="transmembrane region" description="Helical" evidence="1">
    <location>
        <begin position="138"/>
        <end position="167"/>
    </location>
</feature>
<comment type="caution">
    <text evidence="3">The sequence shown here is derived from an EMBL/GenBank/DDBJ whole genome shotgun (WGS) entry which is preliminary data.</text>
</comment>